<dbReference type="SUPFAM" id="SSF48264">
    <property type="entry name" value="Cytochrome P450"/>
    <property type="match status" value="1"/>
</dbReference>
<dbReference type="InterPro" id="IPR027417">
    <property type="entry name" value="P-loop_NTPase"/>
</dbReference>
<evidence type="ECO:0000256" key="8">
    <source>
        <dbReference type="ARBA" id="ARBA00022692"/>
    </source>
</evidence>
<comment type="subcellular location">
    <subcellularLocation>
        <location evidence="2">Endoplasmic reticulum membrane</location>
        <topology evidence="2">Single-pass membrane protein</topology>
    </subcellularLocation>
</comment>
<accession>A0A816V5T3</accession>
<dbReference type="Proteomes" id="UP001295469">
    <property type="component" value="Chromosome A03"/>
</dbReference>
<dbReference type="GO" id="GO:0005506">
    <property type="term" value="F:iron ion binding"/>
    <property type="evidence" value="ECO:0007669"/>
    <property type="project" value="InterPro"/>
</dbReference>
<dbReference type="PRINTS" id="PR00463">
    <property type="entry name" value="EP450I"/>
</dbReference>
<keyword evidence="8" id="KW-0812">Transmembrane</keyword>
<evidence type="ECO:0000256" key="12">
    <source>
        <dbReference type="ARBA" id="ARBA00022989"/>
    </source>
</evidence>
<name>A0A816V5T3_BRANA</name>
<dbReference type="PANTHER" id="PTHR24286:SF299">
    <property type="entry name" value="CYTOCHROME P450 90A1"/>
    <property type="match status" value="1"/>
</dbReference>
<evidence type="ECO:0000256" key="16">
    <source>
        <dbReference type="ARBA" id="ARBA00023134"/>
    </source>
</evidence>
<comment type="similarity">
    <text evidence="5 22">Belongs to the cytochrome P450 family.</text>
</comment>
<dbReference type="GO" id="GO:0016132">
    <property type="term" value="P:brassinosteroid biosynthetic process"/>
    <property type="evidence" value="ECO:0007669"/>
    <property type="project" value="UniProtKB-ARBA"/>
</dbReference>
<feature type="binding site" description="axial binding residue" evidence="21">
    <location>
        <position position="422"/>
    </location>
    <ligand>
        <name>heme</name>
        <dbReference type="ChEBI" id="CHEBI:30413"/>
    </ligand>
    <ligandPart>
        <name>Fe</name>
        <dbReference type="ChEBI" id="CHEBI:18248"/>
    </ligandPart>
</feature>
<dbReference type="InterPro" id="IPR002401">
    <property type="entry name" value="Cyt_P450_E_grp-I"/>
</dbReference>
<gene>
    <name evidence="23" type="ORF">DARMORV10_A03P02400.1</name>
</gene>
<evidence type="ECO:0000256" key="5">
    <source>
        <dbReference type="ARBA" id="ARBA00010617"/>
    </source>
</evidence>
<keyword evidence="13 22" id="KW-0560">Oxidoreductase</keyword>
<proteinExistence type="inferred from homology"/>
<reference evidence="23" key="1">
    <citation type="submission" date="2021-01" db="EMBL/GenBank/DDBJ databases">
        <authorList>
            <consortium name="Genoscope - CEA"/>
            <person name="William W."/>
        </authorList>
    </citation>
    <scope>NUCLEOTIDE SEQUENCE</scope>
</reference>
<evidence type="ECO:0000256" key="6">
    <source>
        <dbReference type="ARBA" id="ARBA00020256"/>
    </source>
</evidence>
<dbReference type="PRINTS" id="PR00385">
    <property type="entry name" value="P450"/>
</dbReference>
<dbReference type="CDD" id="cd04105">
    <property type="entry name" value="SR_beta"/>
    <property type="match status" value="1"/>
</dbReference>
<dbReference type="EMBL" id="HG994357">
    <property type="protein sequence ID" value="CAF2118620.1"/>
    <property type="molecule type" value="Genomic_DNA"/>
</dbReference>
<evidence type="ECO:0000256" key="17">
    <source>
        <dbReference type="ARBA" id="ARBA00023136"/>
    </source>
</evidence>
<keyword evidence="14 21" id="KW-0408">Iron</keyword>
<dbReference type="InterPro" id="IPR001128">
    <property type="entry name" value="Cyt_P450"/>
</dbReference>
<dbReference type="AlphaFoldDB" id="A0A816V5T3"/>
<evidence type="ECO:0000256" key="18">
    <source>
        <dbReference type="ARBA" id="ARBA00023170"/>
    </source>
</evidence>
<comment type="pathway">
    <text evidence="20">Steroid biosynthesis.</text>
</comment>
<dbReference type="Gene3D" id="3.40.50.300">
    <property type="entry name" value="P-loop containing nucleotide triphosphate hydrolases"/>
    <property type="match status" value="1"/>
</dbReference>
<dbReference type="GO" id="GO:0005525">
    <property type="term" value="F:GTP binding"/>
    <property type="evidence" value="ECO:0007669"/>
    <property type="project" value="UniProtKB-KW"/>
</dbReference>
<dbReference type="GO" id="GO:0005789">
    <property type="term" value="C:endoplasmic reticulum membrane"/>
    <property type="evidence" value="ECO:0007669"/>
    <property type="project" value="UniProtKB-SubCell"/>
</dbReference>
<comment type="pathway">
    <text evidence="3">Hormone biosynthesis.</text>
</comment>
<dbReference type="CDD" id="cd11043">
    <property type="entry name" value="CYP90-like"/>
    <property type="match status" value="1"/>
</dbReference>
<evidence type="ECO:0000313" key="23">
    <source>
        <dbReference type="EMBL" id="CAF2118620.1"/>
    </source>
</evidence>
<dbReference type="InterPro" id="IPR036396">
    <property type="entry name" value="Cyt_P450_sf"/>
</dbReference>
<keyword evidence="12" id="KW-1133">Transmembrane helix</keyword>
<evidence type="ECO:0000256" key="1">
    <source>
        <dbReference type="ARBA" id="ARBA00001971"/>
    </source>
</evidence>
<dbReference type="Pfam" id="PF09439">
    <property type="entry name" value="SRPRB"/>
    <property type="match status" value="1"/>
</dbReference>
<dbReference type="SUPFAM" id="SSF52540">
    <property type="entry name" value="P-loop containing nucleoside triphosphate hydrolases"/>
    <property type="match status" value="1"/>
</dbReference>
<evidence type="ECO:0000256" key="7">
    <source>
        <dbReference type="ARBA" id="ARBA00022617"/>
    </source>
</evidence>
<keyword evidence="16" id="KW-0342">GTP-binding</keyword>
<organism evidence="23">
    <name type="scientific">Brassica napus</name>
    <name type="common">Rape</name>
    <dbReference type="NCBI Taxonomy" id="3708"/>
    <lineage>
        <taxon>Eukaryota</taxon>
        <taxon>Viridiplantae</taxon>
        <taxon>Streptophyta</taxon>
        <taxon>Embryophyta</taxon>
        <taxon>Tracheophyta</taxon>
        <taxon>Spermatophyta</taxon>
        <taxon>Magnoliopsida</taxon>
        <taxon>eudicotyledons</taxon>
        <taxon>Gunneridae</taxon>
        <taxon>Pentapetalae</taxon>
        <taxon>rosids</taxon>
        <taxon>malvids</taxon>
        <taxon>Brassicales</taxon>
        <taxon>Brassicaceae</taxon>
        <taxon>Brassiceae</taxon>
        <taxon>Brassica</taxon>
    </lineage>
</organism>
<evidence type="ECO:0000256" key="3">
    <source>
        <dbReference type="ARBA" id="ARBA00004972"/>
    </source>
</evidence>
<evidence type="ECO:0000256" key="14">
    <source>
        <dbReference type="ARBA" id="ARBA00023004"/>
    </source>
</evidence>
<dbReference type="PROSITE" id="PS00086">
    <property type="entry name" value="CYTOCHROME_P450"/>
    <property type="match status" value="1"/>
</dbReference>
<dbReference type="GO" id="GO:0016705">
    <property type="term" value="F:oxidoreductase activity, acting on paired donors, with incorporation or reduction of molecular oxygen"/>
    <property type="evidence" value="ECO:0007669"/>
    <property type="project" value="InterPro"/>
</dbReference>
<sequence length="686" mass="77521">MAFSFSFTALALLISSLAAAFLLLFRRTRYRRMGLPPGSLGFPLIGETLQLIKAYKTEDPEPFIDERVARYGSVFTTHLFGEPTVFSADAETNRFVLQNEGKLFECAYPASISNLMGKHSLIRMEGSLHKRMHSFTMSFANASAMKDHLMVDIDRLVRFNLGSWSSRVLLMEESKKMTFDVAVKQLTSFDPGEWSENLRKEYHLVIEGFFSLSHPLFSTTYRKAIKARRKVAEALTAVIMERREEEKEGAERKTDMLAALIAADDGFSDEEIVDFFVAILVDAYETTPTIMTLAVKFLTETPLALAQLKEEHEKIRAMKSDSESLEWSDYKSMTFTQCVVNETLRVANVIGGVFRRAMTDVEINGYKIPKGWKVFLSFRGVHLDPNNFNDARTFNPWRWQSNSVTTSPSKVFTPFGGGPRICPGYELARVAISVFLHHLVTSFSWVHEEKDKMVFFPTTRTQKRYPITVKRRGVRLVRRTKSNTVLLSGLSGSGKTVLFYQLRDGSSHQGTVTSMEPNEGTFVLHSENTKKGKVKPVHLVDVPGHSRLRPKLEEFLPQAAAIVFVVDALEFLPNCRAASEYLYDILTNANVVKKKIPVLLCCNKTDKLTAHTKEFIRKQMEKEIEKLRASRSAVSTADIANDYTIGIEGEVFSFSHCCNKVTVAEASGLNGETVQVQDFIREYIKP</sequence>
<evidence type="ECO:0000256" key="2">
    <source>
        <dbReference type="ARBA" id="ARBA00004389"/>
    </source>
</evidence>
<comment type="cofactor">
    <cofactor evidence="1 21">
        <name>heme</name>
        <dbReference type="ChEBI" id="CHEBI:30413"/>
    </cofactor>
</comment>
<evidence type="ECO:0000256" key="22">
    <source>
        <dbReference type="RuleBase" id="RU000461"/>
    </source>
</evidence>
<dbReference type="GO" id="GO:0020037">
    <property type="term" value="F:heme binding"/>
    <property type="evidence" value="ECO:0007669"/>
    <property type="project" value="InterPro"/>
</dbReference>
<dbReference type="Gene3D" id="1.10.630.10">
    <property type="entry name" value="Cytochrome P450"/>
    <property type="match status" value="1"/>
</dbReference>
<keyword evidence="10" id="KW-0547">Nucleotide-binding</keyword>
<evidence type="ECO:0000256" key="19">
    <source>
        <dbReference type="ARBA" id="ARBA00037910"/>
    </source>
</evidence>
<evidence type="ECO:0000256" key="4">
    <source>
        <dbReference type="ARBA" id="ARBA00005619"/>
    </source>
</evidence>
<comment type="pathway">
    <text evidence="19">Plant hormone biosynthesis; brassinosteroid biosynthesis.</text>
</comment>
<evidence type="ECO:0000256" key="20">
    <source>
        <dbReference type="ARBA" id="ARBA00060577"/>
    </source>
</evidence>
<keyword evidence="9 21" id="KW-0479">Metal-binding</keyword>
<keyword evidence="18" id="KW-0675">Receptor</keyword>
<dbReference type="PANTHER" id="PTHR24286">
    <property type="entry name" value="CYTOCHROME P450 26"/>
    <property type="match status" value="1"/>
</dbReference>
<keyword evidence="17" id="KW-0472">Membrane</keyword>
<dbReference type="InterPro" id="IPR017972">
    <property type="entry name" value="Cyt_P450_CS"/>
</dbReference>
<dbReference type="FunFam" id="1.10.630.10:FF:000046">
    <property type="entry name" value="Cytochrome P450 90A1"/>
    <property type="match status" value="1"/>
</dbReference>
<keyword evidence="11" id="KW-0256">Endoplasmic reticulum</keyword>
<evidence type="ECO:0000256" key="15">
    <source>
        <dbReference type="ARBA" id="ARBA00023033"/>
    </source>
</evidence>
<comment type="similarity">
    <text evidence="4">Belongs to the SRP receptor beta subunit family.</text>
</comment>
<keyword evidence="7 21" id="KW-0349">Heme</keyword>
<evidence type="ECO:0000256" key="10">
    <source>
        <dbReference type="ARBA" id="ARBA00022741"/>
    </source>
</evidence>
<evidence type="ECO:0000256" key="13">
    <source>
        <dbReference type="ARBA" id="ARBA00023002"/>
    </source>
</evidence>
<dbReference type="FunFam" id="3.40.50.300:FF:002233">
    <property type="entry name" value="Signal recognition particle binding protein"/>
    <property type="match status" value="1"/>
</dbReference>
<evidence type="ECO:0000256" key="21">
    <source>
        <dbReference type="PIRSR" id="PIRSR602401-1"/>
    </source>
</evidence>
<evidence type="ECO:0000256" key="11">
    <source>
        <dbReference type="ARBA" id="ARBA00022824"/>
    </source>
</evidence>
<dbReference type="Pfam" id="PF00067">
    <property type="entry name" value="p450"/>
    <property type="match status" value="1"/>
</dbReference>
<keyword evidence="15 22" id="KW-0503">Monooxygenase</keyword>
<protein>
    <recommendedName>
        <fullName evidence="6">Signal recognition particle receptor subunit beta</fullName>
    </recommendedName>
</protein>
<dbReference type="InterPro" id="IPR019009">
    <property type="entry name" value="SRP_receptor_beta_su"/>
</dbReference>
<evidence type="ECO:0000256" key="9">
    <source>
        <dbReference type="ARBA" id="ARBA00022723"/>
    </source>
</evidence>
<dbReference type="GO" id="GO:0004497">
    <property type="term" value="F:monooxygenase activity"/>
    <property type="evidence" value="ECO:0007669"/>
    <property type="project" value="UniProtKB-KW"/>
</dbReference>